<evidence type="ECO:0000256" key="1">
    <source>
        <dbReference type="SAM" id="MobiDB-lite"/>
    </source>
</evidence>
<feature type="compositionally biased region" description="Polar residues" evidence="1">
    <location>
        <begin position="18"/>
        <end position="31"/>
    </location>
</feature>
<feature type="compositionally biased region" description="Basic and acidic residues" evidence="1">
    <location>
        <begin position="122"/>
        <end position="135"/>
    </location>
</feature>
<gene>
    <name evidence="2" type="ORF">SK128_004268</name>
</gene>
<feature type="compositionally biased region" description="Basic and acidic residues" evidence="1">
    <location>
        <begin position="147"/>
        <end position="162"/>
    </location>
</feature>
<feature type="region of interest" description="Disordered" evidence="1">
    <location>
        <begin position="18"/>
        <end position="49"/>
    </location>
</feature>
<protein>
    <submittedName>
        <fullName evidence="2">Uncharacterized protein</fullName>
    </submittedName>
</protein>
<comment type="caution">
    <text evidence="2">The sequence shown here is derived from an EMBL/GenBank/DDBJ whole genome shotgun (WGS) entry which is preliminary data.</text>
</comment>
<proteinExistence type="predicted"/>
<accession>A0AAN8X1Q3</accession>
<reference evidence="2 3" key="1">
    <citation type="submission" date="2023-11" db="EMBL/GenBank/DDBJ databases">
        <title>Halocaridina rubra genome assembly.</title>
        <authorList>
            <person name="Smith C."/>
        </authorList>
    </citation>
    <scope>NUCLEOTIDE SEQUENCE [LARGE SCALE GENOMIC DNA]</scope>
    <source>
        <strain evidence="2">EP-1</strain>
        <tissue evidence="2">Whole</tissue>
    </source>
</reference>
<dbReference type="Proteomes" id="UP001381693">
    <property type="component" value="Unassembled WGS sequence"/>
</dbReference>
<dbReference type="EMBL" id="JAXCGZ010015099">
    <property type="protein sequence ID" value="KAK7071324.1"/>
    <property type="molecule type" value="Genomic_DNA"/>
</dbReference>
<sequence>MSSSALNTGMLEALVVSLSITSQNQRDSNSQPNSPSSAGGEPPPSHHNYIHARFQGVASHFTGHVDSHKISTSGGGASTGDDEGNLNDQLVPTEDSLRRHIIEEHIGRLLNDEGSQQQQQHMKQELETGEQRMQKSEGTPLDLSSLKWEDCTSPRHLHEEQRSPPTSVPTPPSFHDGKF</sequence>
<keyword evidence="3" id="KW-1185">Reference proteome</keyword>
<name>A0AAN8X1Q3_HALRR</name>
<evidence type="ECO:0000313" key="3">
    <source>
        <dbReference type="Proteomes" id="UP001381693"/>
    </source>
</evidence>
<dbReference type="AlphaFoldDB" id="A0AAN8X1Q3"/>
<organism evidence="2 3">
    <name type="scientific">Halocaridina rubra</name>
    <name type="common">Hawaiian red shrimp</name>
    <dbReference type="NCBI Taxonomy" id="373956"/>
    <lineage>
        <taxon>Eukaryota</taxon>
        <taxon>Metazoa</taxon>
        <taxon>Ecdysozoa</taxon>
        <taxon>Arthropoda</taxon>
        <taxon>Crustacea</taxon>
        <taxon>Multicrustacea</taxon>
        <taxon>Malacostraca</taxon>
        <taxon>Eumalacostraca</taxon>
        <taxon>Eucarida</taxon>
        <taxon>Decapoda</taxon>
        <taxon>Pleocyemata</taxon>
        <taxon>Caridea</taxon>
        <taxon>Atyoidea</taxon>
        <taxon>Atyidae</taxon>
        <taxon>Halocaridina</taxon>
    </lineage>
</organism>
<feature type="region of interest" description="Disordered" evidence="1">
    <location>
        <begin position="65"/>
        <end position="90"/>
    </location>
</feature>
<feature type="region of interest" description="Disordered" evidence="1">
    <location>
        <begin position="111"/>
        <end position="179"/>
    </location>
</feature>
<evidence type="ECO:0000313" key="2">
    <source>
        <dbReference type="EMBL" id="KAK7071324.1"/>
    </source>
</evidence>